<keyword evidence="2" id="KW-1185">Reference proteome</keyword>
<comment type="caution">
    <text evidence="1">The sequence shown here is derived from an EMBL/GenBank/DDBJ whole genome shotgun (WGS) entry which is preliminary data.</text>
</comment>
<protein>
    <submittedName>
        <fullName evidence="1">Uncharacterized protein</fullName>
    </submittedName>
</protein>
<proteinExistence type="predicted"/>
<sequence>MKLIPHKNVTVHDKLPSTRYTTKLPFRFRNVNKFLKKVPQKKDTKGGYPNCFLDRVQAHIVPRHRVDPERTEK</sequence>
<name>A0AAV6V022_9ARAC</name>
<reference evidence="1 2" key="1">
    <citation type="journal article" date="2022" name="Nat. Ecol. Evol.">
        <title>A masculinizing supergene underlies an exaggerated male reproductive morph in a spider.</title>
        <authorList>
            <person name="Hendrickx F."/>
            <person name="De Corte Z."/>
            <person name="Sonet G."/>
            <person name="Van Belleghem S.M."/>
            <person name="Kostlbacher S."/>
            <person name="Vangestel C."/>
        </authorList>
    </citation>
    <scope>NUCLEOTIDE SEQUENCE [LARGE SCALE GENOMIC DNA]</scope>
    <source>
        <strain evidence="1">W744_W776</strain>
    </source>
</reference>
<dbReference type="EMBL" id="JAFNEN010000216">
    <property type="protein sequence ID" value="KAG8189413.1"/>
    <property type="molecule type" value="Genomic_DNA"/>
</dbReference>
<dbReference type="AlphaFoldDB" id="A0AAV6V022"/>
<gene>
    <name evidence="1" type="ORF">JTE90_020227</name>
</gene>
<dbReference type="Proteomes" id="UP000827092">
    <property type="component" value="Unassembled WGS sequence"/>
</dbReference>
<organism evidence="1 2">
    <name type="scientific">Oedothorax gibbosus</name>
    <dbReference type="NCBI Taxonomy" id="931172"/>
    <lineage>
        <taxon>Eukaryota</taxon>
        <taxon>Metazoa</taxon>
        <taxon>Ecdysozoa</taxon>
        <taxon>Arthropoda</taxon>
        <taxon>Chelicerata</taxon>
        <taxon>Arachnida</taxon>
        <taxon>Araneae</taxon>
        <taxon>Araneomorphae</taxon>
        <taxon>Entelegynae</taxon>
        <taxon>Araneoidea</taxon>
        <taxon>Linyphiidae</taxon>
        <taxon>Erigoninae</taxon>
        <taxon>Oedothorax</taxon>
    </lineage>
</organism>
<evidence type="ECO:0000313" key="2">
    <source>
        <dbReference type="Proteomes" id="UP000827092"/>
    </source>
</evidence>
<accession>A0AAV6V022</accession>
<evidence type="ECO:0000313" key="1">
    <source>
        <dbReference type="EMBL" id="KAG8189413.1"/>
    </source>
</evidence>